<feature type="signal peptide" evidence="2">
    <location>
        <begin position="1"/>
        <end position="22"/>
    </location>
</feature>
<dbReference type="EMBL" id="JAULSU010000004">
    <property type="protein sequence ID" value="KAK0619146.1"/>
    <property type="molecule type" value="Genomic_DNA"/>
</dbReference>
<gene>
    <name evidence="3" type="ORF">B0T14DRAFT_518642</name>
</gene>
<keyword evidence="4" id="KW-1185">Reference proteome</keyword>
<evidence type="ECO:0000256" key="2">
    <source>
        <dbReference type="SAM" id="SignalP"/>
    </source>
</evidence>
<dbReference type="Proteomes" id="UP001175000">
    <property type="component" value="Unassembled WGS sequence"/>
</dbReference>
<evidence type="ECO:0000313" key="3">
    <source>
        <dbReference type="EMBL" id="KAK0619146.1"/>
    </source>
</evidence>
<feature type="chain" id="PRO_5041304953" evidence="2">
    <location>
        <begin position="23"/>
        <end position="171"/>
    </location>
</feature>
<comment type="caution">
    <text evidence="3">The sequence shown here is derived from an EMBL/GenBank/DDBJ whole genome shotgun (WGS) entry which is preliminary data.</text>
</comment>
<evidence type="ECO:0000256" key="1">
    <source>
        <dbReference type="SAM" id="MobiDB-lite"/>
    </source>
</evidence>
<keyword evidence="2" id="KW-0732">Signal</keyword>
<feature type="region of interest" description="Disordered" evidence="1">
    <location>
        <begin position="110"/>
        <end position="143"/>
    </location>
</feature>
<organism evidence="3 4">
    <name type="scientific">Immersiella caudata</name>
    <dbReference type="NCBI Taxonomy" id="314043"/>
    <lineage>
        <taxon>Eukaryota</taxon>
        <taxon>Fungi</taxon>
        <taxon>Dikarya</taxon>
        <taxon>Ascomycota</taxon>
        <taxon>Pezizomycotina</taxon>
        <taxon>Sordariomycetes</taxon>
        <taxon>Sordariomycetidae</taxon>
        <taxon>Sordariales</taxon>
        <taxon>Lasiosphaeriaceae</taxon>
        <taxon>Immersiella</taxon>
    </lineage>
</organism>
<protein>
    <submittedName>
        <fullName evidence="3">Uncharacterized protein</fullName>
    </submittedName>
</protein>
<proteinExistence type="predicted"/>
<accession>A0AA40BYY7</accession>
<reference evidence="3" key="1">
    <citation type="submission" date="2023-06" db="EMBL/GenBank/DDBJ databases">
        <title>Genome-scale phylogeny and comparative genomics of the fungal order Sordariales.</title>
        <authorList>
            <consortium name="Lawrence Berkeley National Laboratory"/>
            <person name="Hensen N."/>
            <person name="Bonometti L."/>
            <person name="Westerberg I."/>
            <person name="Brannstrom I.O."/>
            <person name="Guillou S."/>
            <person name="Cros-Aarteil S."/>
            <person name="Calhoun S."/>
            <person name="Haridas S."/>
            <person name="Kuo A."/>
            <person name="Mondo S."/>
            <person name="Pangilinan J."/>
            <person name="Riley R."/>
            <person name="Labutti K."/>
            <person name="Andreopoulos B."/>
            <person name="Lipzen A."/>
            <person name="Chen C."/>
            <person name="Yanf M."/>
            <person name="Daum C."/>
            <person name="Ng V."/>
            <person name="Clum A."/>
            <person name="Steindorff A."/>
            <person name="Ohm R."/>
            <person name="Martin F."/>
            <person name="Silar P."/>
            <person name="Natvig D."/>
            <person name="Lalanne C."/>
            <person name="Gautier V."/>
            <person name="Ament-Velasquez S.L."/>
            <person name="Kruys A."/>
            <person name="Hutchinson M.I."/>
            <person name="Powell A.J."/>
            <person name="Barry K."/>
            <person name="Miller A.N."/>
            <person name="Grigoriev I.V."/>
            <person name="Debuchy R."/>
            <person name="Gladieux P."/>
            <person name="Thoren M.H."/>
            <person name="Johannesson H."/>
        </authorList>
    </citation>
    <scope>NUCLEOTIDE SEQUENCE</scope>
    <source>
        <strain evidence="3">CBS 606.72</strain>
    </source>
</reference>
<name>A0AA40BYY7_9PEZI</name>
<evidence type="ECO:0000313" key="4">
    <source>
        <dbReference type="Proteomes" id="UP001175000"/>
    </source>
</evidence>
<sequence length="171" mass="16915">MANLRLALFSLLVAATSVFAAAAPDVLDIHTDLLARQAPGTPQFDCHSACGSTISGSRVQGYCTNETWTTNYENCLECALEFDIWKHYGGTIVTAAGTCGLTAVPSPAAGASSTSGPAASGSTTPTPTAPATSRPAQTTAAVTTSPSTAGAALATAAPALIAGILMAAAAL</sequence>
<dbReference type="AlphaFoldDB" id="A0AA40BYY7"/>